<proteinExistence type="predicted"/>
<evidence type="ECO:0000313" key="1">
    <source>
        <dbReference type="EMBL" id="GLB65688.1"/>
    </source>
</evidence>
<dbReference type="Proteomes" id="UP001209654">
    <property type="component" value="Unassembled WGS sequence"/>
</dbReference>
<sequence length="312" mass="34890">MNRRVPLPEPLGSRPFLLSESDGLSVPRRRTAANDVRTPSRAIRVPVGVELSLLQRCRPYTDVTPGSVISHFTAARIHGFPMPVDFDWPPLLDVARPRGAAAPRRKHVRGRRLRLDEGDIVTLDGVAVTSRARTWLDLGSVFGVGDLVVIADYLVSEHNRNFGPAREAMVPLDELRAYIESKSRIPGLAMCRQALGLVRVGVDSPQESLLRLMLQRAGLPEFHPNYPICDTSGYPRIWTDLGCPEFRTCVEYEGTHHLSAEQQASDHDRDFTTSSLLWHQAKINKTDMKRGEVHVVGKVSRMLKRGGWEPKA</sequence>
<evidence type="ECO:0000313" key="2">
    <source>
        <dbReference type="Proteomes" id="UP001209654"/>
    </source>
</evidence>
<gene>
    <name evidence="1" type="ORF">AHIS1636_01270</name>
</gene>
<keyword evidence="2" id="KW-1185">Reference proteome</keyword>
<comment type="caution">
    <text evidence="1">The sequence shown here is derived from an EMBL/GenBank/DDBJ whole genome shotgun (WGS) entry which is preliminary data.</text>
</comment>
<accession>A0ABQ5MNX1</accession>
<name>A0ABQ5MNX1_9MICC</name>
<dbReference type="EMBL" id="BRVS01000001">
    <property type="protein sequence ID" value="GLB65688.1"/>
    <property type="molecule type" value="Genomic_DNA"/>
</dbReference>
<organism evidence="1 2">
    <name type="scientific">Arthrobacter mangrovi</name>
    <dbReference type="NCBI Taxonomy" id="2966350"/>
    <lineage>
        <taxon>Bacteria</taxon>
        <taxon>Bacillati</taxon>
        <taxon>Actinomycetota</taxon>
        <taxon>Actinomycetes</taxon>
        <taxon>Micrococcales</taxon>
        <taxon>Micrococcaceae</taxon>
        <taxon>Arthrobacter</taxon>
    </lineage>
</organism>
<protein>
    <recommendedName>
        <fullName evidence="3">DUF559 domain-containing protein</fullName>
    </recommendedName>
</protein>
<reference evidence="1 2" key="1">
    <citation type="journal article" date="2023" name="Int. J. Syst. Evol. Microbiol.">
        <title>Arthrobacter mangrovi sp. nov., an actinobacterium isolated from the rhizosphere of a mangrove.</title>
        <authorList>
            <person name="Hamada M."/>
            <person name="Saitou S."/>
            <person name="Enomoto N."/>
            <person name="Nanri K."/>
            <person name="Hidaka K."/>
            <person name="Miura T."/>
            <person name="Tamura T."/>
        </authorList>
    </citation>
    <scope>NUCLEOTIDE SEQUENCE [LARGE SCALE GENOMIC DNA]</scope>
    <source>
        <strain evidence="1 2">NBRC 112813</strain>
    </source>
</reference>
<evidence type="ECO:0008006" key="3">
    <source>
        <dbReference type="Google" id="ProtNLM"/>
    </source>
</evidence>